<dbReference type="Proteomes" id="UP000037943">
    <property type="component" value="Unassembled WGS sequence"/>
</dbReference>
<dbReference type="EMBL" id="LGLK01000037">
    <property type="protein sequence ID" value="KPC19954.1"/>
    <property type="molecule type" value="Genomic_DNA"/>
</dbReference>
<keyword evidence="2" id="KW-1185">Reference proteome</keyword>
<name>A0ABR5KYM8_PSEAV</name>
<gene>
    <name evidence="1" type="ORF">AC499_2422</name>
</gene>
<reference evidence="1 2" key="2">
    <citation type="submission" date="2015-10" db="EMBL/GenBank/DDBJ databases">
        <title>Comparative genomics and high-throughput reverse genetic screens identify a new phytobacterial MAMP and an Arabidopsis receptor required for immune elicitation.</title>
        <authorList>
            <person name="Mott G.A."/>
            <person name="Thakur S."/>
            <person name="Wang P.W."/>
            <person name="Desveaux D."/>
            <person name="Guttman D.S."/>
        </authorList>
    </citation>
    <scope>NUCLEOTIDE SEQUENCE [LARGE SCALE GENOMIC DNA]</scope>
    <source>
        <strain evidence="1 2">107</strain>
    </source>
</reference>
<organism evidence="1 2">
    <name type="scientific">Pseudomonas amygdali pv. lachrymans</name>
    <name type="common">Pseudomonas syringae pv. lachrymans</name>
    <dbReference type="NCBI Taxonomy" id="53707"/>
    <lineage>
        <taxon>Bacteria</taxon>
        <taxon>Pseudomonadati</taxon>
        <taxon>Pseudomonadota</taxon>
        <taxon>Gammaproteobacteria</taxon>
        <taxon>Pseudomonadales</taxon>
        <taxon>Pseudomonadaceae</taxon>
        <taxon>Pseudomonas</taxon>
        <taxon>Pseudomonas amygdali</taxon>
    </lineage>
</organism>
<accession>A0ABR5KYM8</accession>
<comment type="caution">
    <text evidence="1">The sequence shown here is derived from an EMBL/GenBank/DDBJ whole genome shotgun (WGS) entry which is preliminary data.</text>
</comment>
<sequence>MQIKMDELHSLQYRACLAILACLHALCSTASVTSKIWA</sequence>
<evidence type="ECO:0000313" key="1">
    <source>
        <dbReference type="EMBL" id="KPC19954.1"/>
    </source>
</evidence>
<evidence type="ECO:0000313" key="2">
    <source>
        <dbReference type="Proteomes" id="UP000037943"/>
    </source>
</evidence>
<reference evidence="1 2" key="1">
    <citation type="submission" date="2015-07" db="EMBL/GenBank/DDBJ databases">
        <authorList>
            <person name="O'Brien H.E."/>
            <person name="Thakur S."/>
            <person name="Gong Y."/>
            <person name="Wang P.W."/>
            <person name="Guttman D.S."/>
        </authorList>
    </citation>
    <scope>NUCLEOTIDE SEQUENCE [LARGE SCALE GENOMIC DNA]</scope>
    <source>
        <strain evidence="1 2">107</strain>
    </source>
</reference>
<protein>
    <submittedName>
        <fullName evidence="1">Uncharacterized protein</fullName>
    </submittedName>
</protein>
<proteinExistence type="predicted"/>